<comment type="caution">
    <text evidence="11">The sequence shown here is derived from an EMBL/GenBank/DDBJ whole genome shotgun (WGS) entry which is preliminary data.</text>
</comment>
<evidence type="ECO:0000313" key="12">
    <source>
        <dbReference type="Proteomes" id="UP000011991"/>
    </source>
</evidence>
<dbReference type="InterPro" id="IPR050180">
    <property type="entry name" value="RNR_Ribonuclease"/>
</dbReference>
<dbReference type="SUPFAM" id="SSF50249">
    <property type="entry name" value="Nucleic acid-binding proteins"/>
    <property type="match status" value="4"/>
</dbReference>
<evidence type="ECO:0000256" key="2">
    <source>
        <dbReference type="ARBA" id="ARBA00004496"/>
    </source>
</evidence>
<comment type="subcellular location">
    <subcellularLocation>
        <location evidence="2 8">Cytoplasm</location>
    </subcellularLocation>
</comment>
<dbReference type="Pfam" id="PF17876">
    <property type="entry name" value="CSD2"/>
    <property type="match status" value="1"/>
</dbReference>
<dbReference type="InterPro" id="IPR003029">
    <property type="entry name" value="S1_domain"/>
</dbReference>
<proteinExistence type="inferred from homology"/>
<dbReference type="Proteomes" id="UP000011991">
    <property type="component" value="Unassembled WGS sequence"/>
</dbReference>
<dbReference type="HAMAP" id="MF_01895">
    <property type="entry name" value="RNase_R"/>
    <property type="match status" value="1"/>
</dbReference>
<comment type="similarity">
    <text evidence="8">Belongs to the RNR ribonuclease family. RNase R subfamily.</text>
</comment>
<evidence type="ECO:0000313" key="11">
    <source>
        <dbReference type="EMBL" id="EMI22490.1"/>
    </source>
</evidence>
<evidence type="ECO:0000256" key="8">
    <source>
        <dbReference type="HAMAP-Rule" id="MF_01895"/>
    </source>
</evidence>
<evidence type="ECO:0000256" key="9">
    <source>
        <dbReference type="SAM" id="MobiDB-lite"/>
    </source>
</evidence>
<keyword evidence="6 8" id="KW-0269">Exonuclease</keyword>
<dbReference type="InterPro" id="IPR001900">
    <property type="entry name" value="RNase_II/R"/>
</dbReference>
<feature type="region of interest" description="Disordered" evidence="9">
    <location>
        <begin position="718"/>
        <end position="748"/>
    </location>
</feature>
<dbReference type="PANTHER" id="PTHR23355:SF9">
    <property type="entry name" value="DIS3-LIKE EXONUCLEASE 2"/>
    <property type="match status" value="1"/>
</dbReference>
<dbReference type="PATRIC" id="fig|1265738.3.peg.583"/>
<dbReference type="Gene3D" id="2.40.50.140">
    <property type="entry name" value="Nucleic acid-binding proteins"/>
    <property type="match status" value="2"/>
</dbReference>
<dbReference type="SMART" id="SM00955">
    <property type="entry name" value="RNB"/>
    <property type="match status" value="1"/>
</dbReference>
<dbReference type="InterPro" id="IPR040476">
    <property type="entry name" value="CSD2"/>
</dbReference>
<dbReference type="GO" id="GO:0003723">
    <property type="term" value="F:RNA binding"/>
    <property type="evidence" value="ECO:0007669"/>
    <property type="project" value="UniProtKB-UniRule"/>
</dbReference>
<dbReference type="EMBL" id="ANOG01000088">
    <property type="protein sequence ID" value="EMI22490.1"/>
    <property type="molecule type" value="Genomic_DNA"/>
</dbReference>
<protein>
    <recommendedName>
        <fullName evidence="8">Ribonuclease R</fullName>
        <shortName evidence="8">RNase R</shortName>
        <ecNumber evidence="8">3.1.13.1</ecNumber>
    </recommendedName>
</protein>
<evidence type="ECO:0000256" key="3">
    <source>
        <dbReference type="ARBA" id="ARBA00022490"/>
    </source>
</evidence>
<evidence type="ECO:0000256" key="7">
    <source>
        <dbReference type="ARBA" id="ARBA00022884"/>
    </source>
</evidence>
<dbReference type="PROSITE" id="PS50126">
    <property type="entry name" value="S1"/>
    <property type="match status" value="1"/>
</dbReference>
<keyword evidence="5 8" id="KW-0378">Hydrolase</keyword>
<keyword evidence="3 8" id="KW-0963">Cytoplasm</keyword>
<keyword evidence="4 8" id="KW-0540">Nuclease</keyword>
<comment type="function">
    <text evidence="8">3'-5' exoribonuclease that releases 5'-nucleoside monophosphates and is involved in maturation of structured RNAs.</text>
</comment>
<evidence type="ECO:0000256" key="1">
    <source>
        <dbReference type="ARBA" id="ARBA00001849"/>
    </source>
</evidence>
<dbReference type="InterPro" id="IPR011129">
    <property type="entry name" value="CSD"/>
</dbReference>
<dbReference type="InterPro" id="IPR013223">
    <property type="entry name" value="RNase_B_OB_dom"/>
</dbReference>
<dbReference type="GO" id="GO:0005829">
    <property type="term" value="C:cytosol"/>
    <property type="evidence" value="ECO:0007669"/>
    <property type="project" value="UniProtKB-ARBA"/>
</dbReference>
<keyword evidence="7 8" id="KW-0694">RNA-binding</keyword>
<dbReference type="SMART" id="SM00357">
    <property type="entry name" value="CSP"/>
    <property type="match status" value="1"/>
</dbReference>
<dbReference type="InterPro" id="IPR012340">
    <property type="entry name" value="NA-bd_OB-fold"/>
</dbReference>
<comment type="catalytic activity">
    <reaction evidence="1 8">
        <text>Exonucleolytic cleavage in the 3'- to 5'-direction to yield nucleoside 5'-phosphates.</text>
        <dbReference type="EC" id="3.1.13.1"/>
    </reaction>
</comment>
<feature type="compositionally biased region" description="Basic and acidic residues" evidence="9">
    <location>
        <begin position="732"/>
        <end position="748"/>
    </location>
</feature>
<organism evidence="11 12">
    <name type="scientific">Rhodopirellula maiorica SM1</name>
    <dbReference type="NCBI Taxonomy" id="1265738"/>
    <lineage>
        <taxon>Bacteria</taxon>
        <taxon>Pseudomonadati</taxon>
        <taxon>Planctomycetota</taxon>
        <taxon>Planctomycetia</taxon>
        <taxon>Pirellulales</taxon>
        <taxon>Pirellulaceae</taxon>
        <taxon>Novipirellula</taxon>
    </lineage>
</organism>
<dbReference type="PANTHER" id="PTHR23355">
    <property type="entry name" value="RIBONUCLEASE"/>
    <property type="match status" value="1"/>
</dbReference>
<reference evidence="11 12" key="1">
    <citation type="journal article" date="2013" name="Mar. Genomics">
        <title>Expression of sulfatases in Rhodopirellula baltica and the diversity of sulfatases in the genus Rhodopirellula.</title>
        <authorList>
            <person name="Wegner C.E."/>
            <person name="Richter-Heitmann T."/>
            <person name="Klindworth A."/>
            <person name="Klockow C."/>
            <person name="Richter M."/>
            <person name="Achstetter T."/>
            <person name="Glockner F.O."/>
            <person name="Harder J."/>
        </authorList>
    </citation>
    <scope>NUCLEOTIDE SEQUENCE [LARGE SCALE GENOMIC DNA]</scope>
    <source>
        <strain evidence="11 12">SM1</strain>
    </source>
</reference>
<dbReference type="InterPro" id="IPR011805">
    <property type="entry name" value="RNase_R"/>
</dbReference>
<dbReference type="NCBIfam" id="TIGR00358">
    <property type="entry name" value="3_prime_RNase"/>
    <property type="match status" value="1"/>
</dbReference>
<dbReference type="Pfam" id="PF08206">
    <property type="entry name" value="OB_RNB"/>
    <property type="match status" value="1"/>
</dbReference>
<evidence type="ECO:0000256" key="5">
    <source>
        <dbReference type="ARBA" id="ARBA00022801"/>
    </source>
</evidence>
<accession>M5RT72</accession>
<evidence type="ECO:0000259" key="10">
    <source>
        <dbReference type="PROSITE" id="PS50126"/>
    </source>
</evidence>
<dbReference type="InterPro" id="IPR004476">
    <property type="entry name" value="RNase_II/RNase_R"/>
</dbReference>
<dbReference type="AlphaFoldDB" id="M5RT72"/>
<gene>
    <name evidence="8" type="primary">rnr</name>
    <name evidence="11" type="ORF">RMSM_00579</name>
</gene>
<sequence>MDVSPELTDQLLRHISSSVYRPSKPKQIAKALKLDSDGYRELRRVVKQLVIEGRVVYGSNHLVIPAGAFEGGSDYVRGTFRRAMGGGFGFVRPGEHDDESEIAEHLFVPPGSTHGALEGDIVEVKVQPSRKGGQEGVVVEILQRARRQFTGTFRMIRGEPAVFLDGTPYSQPVSIGDVRGLPLSDDDKVFVEMVEFPDDDGHGGEAVLLERLGSSTNPAIDTLTIMRQYGLPDNFPESVLDEAREQADAFNDEVVPEGRKDLTELLTITIDPFDARDFDDAISLEREQGRWRLWVHIADVSSFIPEGSVLDEEAKNRATSVYLPDRVVPMIPEIISNHLASLQPDRIRLTKTVEIEMLDDLTITHVEVHNAAILSDKRFSYEQVDKFLANPDAQREPWGDEICDLLSRMHTLAMQMRKARFKGGSLSLDMPDVKLDFDKSGKVRGAHLSENTESHQIIEEFMLAGNQAVASWLDDLELNFLHRIHEPPQRRKLRDLHLFVRDLGINVESLESRFEIQRVLDKVAGTTLEQAVNFSVLKSMNKAVYGPQREGHYALDMEHYCHFTSPIRRYPDLSVHRLVQKLLDGKKTPDDSFQVLLRLGHHCSDMERNAQQAERDLIELKLLHFLKKKVGEKLDAVVSRVFADGIHARCIKLPVDGFLPVAALPQDRYRFERQGQQLVGFRDGNRFRLGDLLTVQIAKIDLQERQLFFDLVKNHSSEAGPVASRRPKHSKERVGTKRKERSSSKEEAAKAITQLRLGAFRSRCSV</sequence>
<dbReference type="GO" id="GO:0006402">
    <property type="term" value="P:mRNA catabolic process"/>
    <property type="evidence" value="ECO:0007669"/>
    <property type="project" value="TreeGrafter"/>
</dbReference>
<dbReference type="EC" id="3.1.13.1" evidence="8"/>
<feature type="domain" description="S1 motif" evidence="10">
    <location>
        <begin position="631"/>
        <end position="712"/>
    </location>
</feature>
<dbReference type="GO" id="GO:0008859">
    <property type="term" value="F:exoribonuclease II activity"/>
    <property type="evidence" value="ECO:0007669"/>
    <property type="project" value="UniProtKB-UniRule"/>
</dbReference>
<dbReference type="RefSeq" id="WP_008691179.1">
    <property type="nucleotide sequence ID" value="NZ_ANOG01000088.1"/>
</dbReference>
<evidence type="ECO:0000256" key="6">
    <source>
        <dbReference type="ARBA" id="ARBA00022839"/>
    </source>
</evidence>
<name>M5RT72_9BACT</name>
<keyword evidence="12" id="KW-1185">Reference proteome</keyword>
<evidence type="ECO:0000256" key="4">
    <source>
        <dbReference type="ARBA" id="ARBA00022722"/>
    </source>
</evidence>
<dbReference type="Pfam" id="PF00773">
    <property type="entry name" value="RNB"/>
    <property type="match status" value="1"/>
</dbReference>